<feature type="domain" description="Transglutaminase-like" evidence="1">
    <location>
        <begin position="161"/>
        <end position="227"/>
    </location>
</feature>
<dbReference type="Pfam" id="PF01841">
    <property type="entry name" value="Transglut_core"/>
    <property type="match status" value="1"/>
</dbReference>
<dbReference type="PANTHER" id="PTHR33490:SF12">
    <property type="entry name" value="BLL5557 PROTEIN"/>
    <property type="match status" value="1"/>
</dbReference>
<dbReference type="Proteomes" id="UP001595593">
    <property type="component" value="Unassembled WGS sequence"/>
</dbReference>
<dbReference type="InterPro" id="IPR002931">
    <property type="entry name" value="Transglutaminase-like"/>
</dbReference>
<gene>
    <name evidence="2" type="ORF">ACFOD4_04195</name>
</gene>
<name>A0ABV7FZS2_9PROT</name>
<reference evidence="3" key="1">
    <citation type="journal article" date="2019" name="Int. J. Syst. Evol. Microbiol.">
        <title>The Global Catalogue of Microorganisms (GCM) 10K type strain sequencing project: providing services to taxonomists for standard genome sequencing and annotation.</title>
        <authorList>
            <consortium name="The Broad Institute Genomics Platform"/>
            <consortium name="The Broad Institute Genome Sequencing Center for Infectious Disease"/>
            <person name="Wu L."/>
            <person name="Ma J."/>
        </authorList>
    </citation>
    <scope>NUCLEOTIDE SEQUENCE [LARGE SCALE GENOMIC DNA]</scope>
    <source>
        <strain evidence="3">KCTC 52094</strain>
    </source>
</reference>
<dbReference type="Gene3D" id="3.10.620.30">
    <property type="match status" value="1"/>
</dbReference>
<sequence length="268" mass="30161">MKIRAGFAIAYQCPQPVPMLLLLNLHPSRRADLLTPQRLHFDKPVTVLDYRDGFGNDCTRIVAPPGLLTISTSFDIYDHGQPDAVNWNAAQHEVQDLPDDVLVYLLGSRYCDTDRLADFAWAQFGQTPTGWARVQAVCDFVHNHIRFDYQLADATRTAHDGFQQRVGVCRDFAHLAITLCRCLNIPARYCTGYLGDIGVPQVPYPMDFSAWFQVYLGGHWHTFDARHNTPRIGRILMGTGRDATDVALSTQFGPATLARFDVITDEVH</sequence>
<protein>
    <submittedName>
        <fullName evidence="2">Transglutaminase family protein</fullName>
    </submittedName>
</protein>
<comment type="caution">
    <text evidence="2">The sequence shown here is derived from an EMBL/GenBank/DDBJ whole genome shotgun (WGS) entry which is preliminary data.</text>
</comment>
<organism evidence="2 3">
    <name type="scientific">Teichococcus globiformis</name>
    <dbReference type="NCBI Taxonomy" id="2307229"/>
    <lineage>
        <taxon>Bacteria</taxon>
        <taxon>Pseudomonadati</taxon>
        <taxon>Pseudomonadota</taxon>
        <taxon>Alphaproteobacteria</taxon>
        <taxon>Acetobacterales</taxon>
        <taxon>Roseomonadaceae</taxon>
        <taxon>Roseomonas</taxon>
    </lineage>
</organism>
<evidence type="ECO:0000313" key="3">
    <source>
        <dbReference type="Proteomes" id="UP001595593"/>
    </source>
</evidence>
<dbReference type="SUPFAM" id="SSF54001">
    <property type="entry name" value="Cysteine proteinases"/>
    <property type="match status" value="1"/>
</dbReference>
<evidence type="ECO:0000259" key="1">
    <source>
        <dbReference type="SMART" id="SM00460"/>
    </source>
</evidence>
<dbReference type="PANTHER" id="PTHR33490">
    <property type="entry name" value="BLR5614 PROTEIN-RELATED"/>
    <property type="match status" value="1"/>
</dbReference>
<dbReference type="EMBL" id="JBHRTN010000004">
    <property type="protein sequence ID" value="MFC3124252.1"/>
    <property type="molecule type" value="Genomic_DNA"/>
</dbReference>
<dbReference type="Gene3D" id="2.60.40.2250">
    <property type="match status" value="1"/>
</dbReference>
<accession>A0ABV7FZS2</accession>
<dbReference type="InterPro" id="IPR038765">
    <property type="entry name" value="Papain-like_cys_pep_sf"/>
</dbReference>
<dbReference type="RefSeq" id="WP_379594643.1">
    <property type="nucleotide sequence ID" value="NZ_JBHRTN010000004.1"/>
</dbReference>
<evidence type="ECO:0000313" key="2">
    <source>
        <dbReference type="EMBL" id="MFC3124252.1"/>
    </source>
</evidence>
<dbReference type="SMART" id="SM00460">
    <property type="entry name" value="TGc"/>
    <property type="match status" value="1"/>
</dbReference>
<proteinExistence type="predicted"/>
<keyword evidence="3" id="KW-1185">Reference proteome</keyword>